<evidence type="ECO:0000256" key="3">
    <source>
        <dbReference type="SAM" id="MobiDB-lite"/>
    </source>
</evidence>
<feature type="region of interest" description="Disordered" evidence="3">
    <location>
        <begin position="338"/>
        <end position="409"/>
    </location>
</feature>
<dbReference type="EMBL" id="CDMZ01002039">
    <property type="protein sequence ID" value="CEM40454.1"/>
    <property type="molecule type" value="Genomic_DNA"/>
</dbReference>
<keyword evidence="2" id="KW-0067">ATP-binding</keyword>
<keyword evidence="1" id="KW-0547">Nucleotide-binding</keyword>
<feature type="chain" id="PRO_5005191180" description="AAA+ ATPase domain-containing protein" evidence="4">
    <location>
        <begin position="24"/>
        <end position="848"/>
    </location>
</feature>
<dbReference type="SUPFAM" id="SSF52540">
    <property type="entry name" value="P-loop containing nucleoside triphosphate hydrolases"/>
    <property type="match status" value="1"/>
</dbReference>
<dbReference type="GO" id="GO:0016887">
    <property type="term" value="F:ATP hydrolysis activity"/>
    <property type="evidence" value="ECO:0007669"/>
    <property type="project" value="InterPro"/>
</dbReference>
<evidence type="ECO:0000259" key="5">
    <source>
        <dbReference type="SMART" id="SM00382"/>
    </source>
</evidence>
<reference evidence="6" key="1">
    <citation type="submission" date="2014-11" db="EMBL/GenBank/DDBJ databases">
        <authorList>
            <person name="Otto D Thomas"/>
            <person name="Naeem Raeece"/>
        </authorList>
    </citation>
    <scope>NUCLEOTIDE SEQUENCE</scope>
</reference>
<dbReference type="InterPro" id="IPR003593">
    <property type="entry name" value="AAA+_ATPase"/>
</dbReference>
<sequence length="848" mass="93622">MDSLCVSLCRAFLLFVCLFTTAAESFVLSGPTERLSQRMRLPSGAGAGGGRQKTTALQGNGKKPFEELRGELETFEKLRKLDERVERLSERGTVFLSSFWCETLSSFMIAPLKSATKPSVTSTCLSVQAILENPSMWGTSVQWEDTGGEKISLRKATDTMRKVAKDADWSSAVYRFRTPYLVSTLSRMVPEGELMKDSKFQEAIDTLIEQRPHLSFHRKQTLSTYQRHKNAMALLAALESGLVVQTDPRHAELLFGVERVFTVSFDELCRQIAFWHAGDNQNFDVVMLAYSLASYVQIASHPIVKEQGRSLPPMNLKLVSRALDLLFSVQKEDGTWEKGEPIDRYVAGSQGAPPTAPPKIPHDSSAASISNPVPVPVRPPPVEVRRVVPSSPADPTAPAEEDDPTAGVRMRSSKEIGNSYVFFVDLLGEIVKALGEKEPELLAPYLENIERCVEWLEDNVLQEKSPSTKMGLVQGWRSNHLLDGGPVAWCTAQAVSSLFSVRRLLKSLLTSCILDEFGGAHAASEGANSGAWTQLLDAELSLQGSQTSLKGVLQPRLLTPMMRKMLSASASLLPREKLKDYDPICAALQSPELAASQFASSNHPPVYSLILFGPPGTAKTTICTSIAKYLGWHFVTIDTAQFLADGLGNVANRMRYIFDRLKCLEKTIILFDEIEEFCQDRENERLGMESRMLTTAMLTQLNDLRRKQKAIFIVATNRLRTFDAAVTRPGRFDMILFVGTPNLSARVSRLKGLLSNTGMSEEKKSEACALVSGFMEANWKETAEGKGGLRFLNFAESDVLLKGAVSEAVDGRLTEASLQTSFEALRETATIQGAVKEEYVSSERMSRV</sequence>
<dbReference type="AlphaFoldDB" id="A0A0G4H9J9"/>
<keyword evidence="4" id="KW-0732">Signal</keyword>
<feature type="domain" description="AAA+ ATPase" evidence="5">
    <location>
        <begin position="605"/>
        <end position="742"/>
    </location>
</feature>
<gene>
    <name evidence="6" type="ORF">Cvel_5950</name>
</gene>
<protein>
    <recommendedName>
        <fullName evidence="5">AAA+ ATPase domain-containing protein</fullName>
    </recommendedName>
</protein>
<feature type="compositionally biased region" description="Pro residues" evidence="3">
    <location>
        <begin position="373"/>
        <end position="382"/>
    </location>
</feature>
<proteinExistence type="predicted"/>
<organism evidence="6">
    <name type="scientific">Chromera velia CCMP2878</name>
    <dbReference type="NCBI Taxonomy" id="1169474"/>
    <lineage>
        <taxon>Eukaryota</taxon>
        <taxon>Sar</taxon>
        <taxon>Alveolata</taxon>
        <taxon>Colpodellida</taxon>
        <taxon>Chromeraceae</taxon>
        <taxon>Chromera</taxon>
    </lineage>
</organism>
<dbReference type="VEuPathDB" id="CryptoDB:Cvel_5950"/>
<dbReference type="InterPro" id="IPR027417">
    <property type="entry name" value="P-loop_NTPase"/>
</dbReference>
<dbReference type="SUPFAM" id="SSF48239">
    <property type="entry name" value="Terpenoid cyclases/Protein prenyltransferases"/>
    <property type="match status" value="1"/>
</dbReference>
<dbReference type="PANTHER" id="PTHR23077:SF171">
    <property type="entry name" value="NUCLEAR VALOSIN-CONTAINING PROTEIN-LIKE"/>
    <property type="match status" value="1"/>
</dbReference>
<accession>A0A0G4H9J9</accession>
<evidence type="ECO:0000256" key="1">
    <source>
        <dbReference type="ARBA" id="ARBA00022741"/>
    </source>
</evidence>
<dbReference type="Gene3D" id="3.40.50.300">
    <property type="entry name" value="P-loop containing nucleotide triphosphate hydrolases"/>
    <property type="match status" value="1"/>
</dbReference>
<dbReference type="CDD" id="cd19481">
    <property type="entry name" value="RecA-like_protease"/>
    <property type="match status" value="1"/>
</dbReference>
<dbReference type="InterPro" id="IPR008930">
    <property type="entry name" value="Terpenoid_cyclase/PrenylTrfase"/>
</dbReference>
<evidence type="ECO:0000256" key="4">
    <source>
        <dbReference type="SAM" id="SignalP"/>
    </source>
</evidence>
<dbReference type="InterPro" id="IPR050168">
    <property type="entry name" value="AAA_ATPase_domain"/>
</dbReference>
<dbReference type="SMART" id="SM00382">
    <property type="entry name" value="AAA"/>
    <property type="match status" value="1"/>
</dbReference>
<evidence type="ECO:0000313" key="6">
    <source>
        <dbReference type="EMBL" id="CEM40454.1"/>
    </source>
</evidence>
<feature type="region of interest" description="Disordered" evidence="3">
    <location>
        <begin position="39"/>
        <end position="59"/>
    </location>
</feature>
<dbReference type="InterPro" id="IPR003959">
    <property type="entry name" value="ATPase_AAA_core"/>
</dbReference>
<feature type="signal peptide" evidence="4">
    <location>
        <begin position="1"/>
        <end position="23"/>
    </location>
</feature>
<dbReference type="GO" id="GO:0005524">
    <property type="term" value="F:ATP binding"/>
    <property type="evidence" value="ECO:0007669"/>
    <property type="project" value="UniProtKB-KW"/>
</dbReference>
<evidence type="ECO:0000256" key="2">
    <source>
        <dbReference type="ARBA" id="ARBA00022840"/>
    </source>
</evidence>
<dbReference type="Pfam" id="PF00004">
    <property type="entry name" value="AAA"/>
    <property type="match status" value="1"/>
</dbReference>
<dbReference type="PANTHER" id="PTHR23077">
    <property type="entry name" value="AAA-FAMILY ATPASE"/>
    <property type="match status" value="1"/>
</dbReference>
<name>A0A0G4H9J9_9ALVE</name>